<evidence type="ECO:0000256" key="1">
    <source>
        <dbReference type="SAM" id="Phobius"/>
    </source>
</evidence>
<dbReference type="AlphaFoldDB" id="A0A852W1J9"/>
<evidence type="ECO:0000313" key="2">
    <source>
        <dbReference type="EMBL" id="NYG01371.1"/>
    </source>
</evidence>
<keyword evidence="1" id="KW-0472">Membrane</keyword>
<evidence type="ECO:0000313" key="3">
    <source>
        <dbReference type="EMBL" id="PKB33039.1"/>
    </source>
</evidence>
<proteinExistence type="predicted"/>
<comment type="caution">
    <text evidence="2">The sequence shown here is derived from an EMBL/GenBank/DDBJ whole genome shotgun (WGS) entry which is preliminary data.</text>
</comment>
<organism evidence="2 5">
    <name type="scientific">Pseudonocardia alni</name>
    <name type="common">Amycolata alni</name>
    <dbReference type="NCBI Taxonomy" id="33907"/>
    <lineage>
        <taxon>Bacteria</taxon>
        <taxon>Bacillati</taxon>
        <taxon>Actinomycetota</taxon>
        <taxon>Actinomycetes</taxon>
        <taxon>Pseudonocardiales</taxon>
        <taxon>Pseudonocardiaceae</taxon>
        <taxon>Pseudonocardia</taxon>
    </lineage>
</organism>
<dbReference type="EMBL" id="JACCCZ010000001">
    <property type="protein sequence ID" value="NYG01371.1"/>
    <property type="molecule type" value="Genomic_DNA"/>
</dbReference>
<name>A0A852W1J9_PSEA5</name>
<dbReference type="Proteomes" id="UP000549695">
    <property type="component" value="Unassembled WGS sequence"/>
</dbReference>
<evidence type="ECO:0000313" key="5">
    <source>
        <dbReference type="Proteomes" id="UP000549695"/>
    </source>
</evidence>
<evidence type="ECO:0000313" key="4">
    <source>
        <dbReference type="Proteomes" id="UP000232453"/>
    </source>
</evidence>
<dbReference type="Proteomes" id="UP000232453">
    <property type="component" value="Unassembled WGS sequence"/>
</dbReference>
<dbReference type="EMBL" id="PHUJ01000003">
    <property type="protein sequence ID" value="PKB33039.1"/>
    <property type="molecule type" value="Genomic_DNA"/>
</dbReference>
<keyword evidence="5" id="KW-1185">Reference proteome</keyword>
<gene>
    <name evidence="3" type="ORF">ATL51_4790</name>
    <name evidence="2" type="ORF">HDA37_001656</name>
</gene>
<keyword evidence="1" id="KW-1133">Transmembrane helix</keyword>
<sequence length="35" mass="3683">MGTTEESPVADLAYTALLVASFAVLALTLRGMEKL</sequence>
<protein>
    <submittedName>
        <fullName evidence="2">Uncharacterized protein</fullName>
    </submittedName>
</protein>
<reference evidence="2 5" key="1">
    <citation type="submission" date="2020-07" db="EMBL/GenBank/DDBJ databases">
        <title>Sequencing the genomes of 1000 actinobacteria strains.</title>
        <authorList>
            <person name="Klenk H.-P."/>
        </authorList>
    </citation>
    <scope>NUCLEOTIDE SEQUENCE [LARGE SCALE GENOMIC DNA]</scope>
    <source>
        <strain evidence="3 4">DSM 44104</strain>
        <strain evidence="2 5">DSM 44749</strain>
    </source>
</reference>
<feature type="transmembrane region" description="Helical" evidence="1">
    <location>
        <begin position="12"/>
        <end position="29"/>
    </location>
</feature>
<accession>A0A852W1J9</accession>
<keyword evidence="1" id="KW-0812">Transmembrane</keyword>
<accession>A0AA44ZRM9</accession>